<evidence type="ECO:0000313" key="1">
    <source>
        <dbReference type="EMBL" id="TYS56854.1"/>
    </source>
</evidence>
<protein>
    <recommendedName>
        <fullName evidence="3">Stage II sporulation protein P</fullName>
    </recommendedName>
</protein>
<proteinExistence type="predicted"/>
<dbReference type="Proteomes" id="UP000322997">
    <property type="component" value="Unassembled WGS sequence"/>
</dbReference>
<dbReference type="InterPro" id="IPR010897">
    <property type="entry name" value="Spore_II_P"/>
</dbReference>
<dbReference type="EMBL" id="VTEQ01000001">
    <property type="protein sequence ID" value="TYS56854.1"/>
    <property type="molecule type" value="Genomic_DNA"/>
</dbReference>
<evidence type="ECO:0000313" key="2">
    <source>
        <dbReference type="Proteomes" id="UP000322997"/>
    </source>
</evidence>
<gene>
    <name evidence="1" type="ORF">FZC83_04605</name>
</gene>
<organism evidence="1 2">
    <name type="scientific">Rossellomorea marisflavi</name>
    <dbReference type="NCBI Taxonomy" id="189381"/>
    <lineage>
        <taxon>Bacteria</taxon>
        <taxon>Bacillati</taxon>
        <taxon>Bacillota</taxon>
        <taxon>Bacilli</taxon>
        <taxon>Bacillales</taxon>
        <taxon>Bacillaceae</taxon>
        <taxon>Rossellomorea</taxon>
    </lineage>
</organism>
<comment type="caution">
    <text evidence="1">The sequence shown here is derived from an EMBL/GenBank/DDBJ whole genome shotgun (WGS) entry which is preliminary data.</text>
</comment>
<name>A0A5D4S3Z1_9BACI</name>
<accession>A0A5D4S3Z1</accession>
<dbReference type="Pfam" id="PF07454">
    <property type="entry name" value="SpoIIP"/>
    <property type="match status" value="1"/>
</dbReference>
<dbReference type="AlphaFoldDB" id="A0A5D4S3Z1"/>
<evidence type="ECO:0008006" key="3">
    <source>
        <dbReference type="Google" id="ProtNLM"/>
    </source>
</evidence>
<reference evidence="1 2" key="1">
    <citation type="submission" date="2019-08" db="EMBL/GenBank/DDBJ databases">
        <title>Bacillus genomes from the desert of Cuatro Cienegas, Coahuila.</title>
        <authorList>
            <person name="Olmedo-Alvarez G."/>
        </authorList>
    </citation>
    <scope>NUCLEOTIDE SEQUENCE [LARGE SCALE GENOMIC DNA]</scope>
    <source>
        <strain evidence="1 2">CH108_3D</strain>
    </source>
</reference>
<dbReference type="NCBIfam" id="TIGR02867">
    <property type="entry name" value="spore_II_P"/>
    <property type="match status" value="1"/>
</dbReference>
<sequence length="250" mass="27964">MNRNTSERHERRCLMMVESNRNCSLTRFFKKPALLLFTLTLIPAGHFYSHLPEGKVFLYFTHSEEAYGDGSTVMDAGGMIKKELEKEGVQAELDRTDVIQKLLEQNIPYGRAYEKSREILIPVILSHRQPVTLLDIHRDAVGPSVSTVTIHDKPYARIAFVIGQDQPGYKKNLEFAQLMVSELESASPGLTRGIILKSGAETNGVFNQDLSGHSLLLEFGGVDNTAEEIGRSARAFSKAYADYLNGETKR</sequence>
<dbReference type="SUPFAM" id="SSF53187">
    <property type="entry name" value="Zn-dependent exopeptidases"/>
    <property type="match status" value="1"/>
</dbReference>